<organism evidence="2">
    <name type="scientific">Arion vulgaris</name>
    <dbReference type="NCBI Taxonomy" id="1028688"/>
    <lineage>
        <taxon>Eukaryota</taxon>
        <taxon>Metazoa</taxon>
        <taxon>Spiralia</taxon>
        <taxon>Lophotrochozoa</taxon>
        <taxon>Mollusca</taxon>
        <taxon>Gastropoda</taxon>
        <taxon>Heterobranchia</taxon>
        <taxon>Euthyneura</taxon>
        <taxon>Panpulmonata</taxon>
        <taxon>Eupulmonata</taxon>
        <taxon>Stylommatophora</taxon>
        <taxon>Helicina</taxon>
        <taxon>Arionoidea</taxon>
        <taxon>Arionidae</taxon>
        <taxon>Arion</taxon>
    </lineage>
</organism>
<sequence length="54" mass="6693">MVRDRRERIQRKVERLMEKYEGRGRMGGKSEKENKSEYRGKRGKRKREGRFLLH</sequence>
<gene>
    <name evidence="2" type="primary">ORF134067</name>
    <name evidence="3" type="synonym">ORF134076</name>
</gene>
<evidence type="ECO:0000256" key="1">
    <source>
        <dbReference type="SAM" id="MobiDB-lite"/>
    </source>
</evidence>
<dbReference type="EMBL" id="HACG01036021">
    <property type="protein sequence ID" value="CEK82886.1"/>
    <property type="molecule type" value="Transcribed_RNA"/>
</dbReference>
<dbReference type="EMBL" id="HACG01036023">
    <property type="protein sequence ID" value="CEK82888.1"/>
    <property type="molecule type" value="Transcribed_RNA"/>
</dbReference>
<proteinExistence type="predicted"/>
<protein>
    <submittedName>
        <fullName evidence="2">Uncharacterized protein</fullName>
    </submittedName>
</protein>
<evidence type="ECO:0000313" key="3">
    <source>
        <dbReference type="EMBL" id="CEK82888.1"/>
    </source>
</evidence>
<dbReference type="AlphaFoldDB" id="A0A0B7ASD3"/>
<name>A0A0B7ASD3_9EUPU</name>
<accession>A0A0B7ASD3</accession>
<evidence type="ECO:0000313" key="2">
    <source>
        <dbReference type="EMBL" id="CEK82886.1"/>
    </source>
</evidence>
<feature type="region of interest" description="Disordered" evidence="1">
    <location>
        <begin position="15"/>
        <end position="54"/>
    </location>
</feature>
<feature type="compositionally biased region" description="Basic and acidic residues" evidence="1">
    <location>
        <begin position="15"/>
        <end position="40"/>
    </location>
</feature>
<reference evidence="2" key="1">
    <citation type="submission" date="2014-12" db="EMBL/GenBank/DDBJ databases">
        <title>Insight into the proteome of Arion vulgaris.</title>
        <authorList>
            <person name="Aradska J."/>
            <person name="Bulat T."/>
            <person name="Smidak R."/>
            <person name="Sarate P."/>
            <person name="Gangsoo J."/>
            <person name="Sialana F."/>
            <person name="Bilban M."/>
            <person name="Lubec G."/>
        </authorList>
    </citation>
    <scope>NUCLEOTIDE SEQUENCE</scope>
    <source>
        <tissue evidence="2">Skin</tissue>
    </source>
</reference>